<dbReference type="AlphaFoldDB" id="A0AAU7BLA0"/>
<proteinExistence type="predicted"/>
<gene>
    <name evidence="1" type="ORF">ABH853_10400</name>
</gene>
<dbReference type="EMBL" id="CP157179">
    <property type="protein sequence ID" value="XBG33241.1"/>
    <property type="molecule type" value="Genomic_DNA"/>
</dbReference>
<accession>A0AAU7BLA0</accession>
<reference evidence="1" key="2">
    <citation type="submission" date="2024-05" db="EMBL/GenBank/DDBJ databases">
        <authorList>
            <person name="Mellies J."/>
            <person name="Newton I."/>
        </authorList>
    </citation>
    <scope>NUCLEOTIDE SEQUENCE</scope>
    <source>
        <strain evidence="1">13.2</strain>
    </source>
</reference>
<organism evidence="1">
    <name type="scientific">Pseudomonas sp. 13.2</name>
    <dbReference type="NCBI Taxonomy" id="3144665"/>
    <lineage>
        <taxon>Bacteria</taxon>
        <taxon>Pseudomonadati</taxon>
        <taxon>Pseudomonadota</taxon>
        <taxon>Gammaproteobacteria</taxon>
        <taxon>Pseudomonadales</taxon>
        <taxon>Pseudomonadaceae</taxon>
        <taxon>Pseudomonas</taxon>
    </lineage>
</organism>
<name>A0AAU7BLA0_9PSED</name>
<reference evidence="1" key="1">
    <citation type="journal article" date="2019" name="Microbiol. Resour. Announc.">
        <title>Draft Genome Sequences of Five Environmental Bacterial Isolates That Degrade Polyethylene Terephthalate Plastic.</title>
        <authorList>
            <person name="Leon-Zayas R."/>
            <person name="Roberts C."/>
            <person name="Vague M."/>
            <person name="Mellies J.L."/>
        </authorList>
    </citation>
    <scope>NUCLEOTIDE SEQUENCE</scope>
    <source>
        <strain evidence="1">13.2</strain>
    </source>
</reference>
<protein>
    <submittedName>
        <fullName evidence="1">Uncharacterized protein</fullName>
    </submittedName>
</protein>
<sequence length="59" mass="6793">MRYLSGFTREEASSPYPFSALQQGTLQTAITPLIRRQKSSAPTFIAKRHKTVHTFFDEF</sequence>
<evidence type="ECO:0000313" key="1">
    <source>
        <dbReference type="EMBL" id="XBG33241.1"/>
    </source>
</evidence>